<proteinExistence type="predicted"/>
<protein>
    <submittedName>
        <fullName evidence="1">Uncharacterized protein</fullName>
    </submittedName>
</protein>
<sequence>MFQTDDSTGTRTVSLQVSCGSIPVTFSNPARTNTTSTGSVVIAGGTGIVSNLYVSGLEVYVSTTACTSTSSGGLIVPIRVGIGGDVNIAGNDKTTSSISITSGPIVLAGGVGIGGNFNLGGGAKITGFVSITINISISEEL</sequence>
<dbReference type="EMBL" id="KZ993826">
    <property type="protein sequence ID" value="RKO94748.1"/>
    <property type="molecule type" value="Genomic_DNA"/>
</dbReference>
<accession>A0A4P9WS35</accession>
<evidence type="ECO:0000313" key="2">
    <source>
        <dbReference type="Proteomes" id="UP000269721"/>
    </source>
</evidence>
<dbReference type="Proteomes" id="UP000269721">
    <property type="component" value="Unassembled WGS sequence"/>
</dbReference>
<reference evidence="2" key="1">
    <citation type="journal article" date="2018" name="Nat. Microbiol.">
        <title>Leveraging single-cell genomics to expand the fungal tree of life.</title>
        <authorList>
            <person name="Ahrendt S.R."/>
            <person name="Quandt C.A."/>
            <person name="Ciobanu D."/>
            <person name="Clum A."/>
            <person name="Salamov A."/>
            <person name="Andreopoulos B."/>
            <person name="Cheng J.F."/>
            <person name="Woyke T."/>
            <person name="Pelin A."/>
            <person name="Henrissat B."/>
            <person name="Reynolds N.K."/>
            <person name="Benny G.L."/>
            <person name="Smith M.E."/>
            <person name="James T.Y."/>
            <person name="Grigoriev I.V."/>
        </authorList>
    </citation>
    <scope>NUCLEOTIDE SEQUENCE [LARGE SCALE GENOMIC DNA]</scope>
</reference>
<organism evidence="1 2">
    <name type="scientific">Blyttiomyces helicus</name>
    <dbReference type="NCBI Taxonomy" id="388810"/>
    <lineage>
        <taxon>Eukaryota</taxon>
        <taxon>Fungi</taxon>
        <taxon>Fungi incertae sedis</taxon>
        <taxon>Chytridiomycota</taxon>
        <taxon>Chytridiomycota incertae sedis</taxon>
        <taxon>Chytridiomycetes</taxon>
        <taxon>Chytridiomycetes incertae sedis</taxon>
        <taxon>Blyttiomyces</taxon>
    </lineage>
</organism>
<gene>
    <name evidence="1" type="ORF">BDK51DRAFT_52618</name>
</gene>
<dbReference type="OrthoDB" id="2184469at2759"/>
<evidence type="ECO:0000313" key="1">
    <source>
        <dbReference type="EMBL" id="RKO94748.1"/>
    </source>
</evidence>
<dbReference type="AlphaFoldDB" id="A0A4P9WS35"/>
<name>A0A4P9WS35_9FUNG</name>
<keyword evidence="2" id="KW-1185">Reference proteome</keyword>